<evidence type="ECO:0000313" key="8">
    <source>
        <dbReference type="Proteomes" id="UP000186406"/>
    </source>
</evidence>
<keyword evidence="5" id="KW-1133">Transmembrane helix</keyword>
<evidence type="ECO:0000256" key="3">
    <source>
        <dbReference type="ARBA" id="ARBA00023157"/>
    </source>
</evidence>
<evidence type="ECO:0000313" key="7">
    <source>
        <dbReference type="EMBL" id="SHO63589.1"/>
    </source>
</evidence>
<dbReference type="CDD" id="cd02966">
    <property type="entry name" value="TlpA_like_family"/>
    <property type="match status" value="1"/>
</dbReference>
<comment type="subcellular location">
    <subcellularLocation>
        <location evidence="1">Cell envelope</location>
    </subcellularLocation>
</comment>
<dbReference type="GO" id="GO:0030313">
    <property type="term" value="C:cell envelope"/>
    <property type="evidence" value="ECO:0007669"/>
    <property type="project" value="UniProtKB-SubCell"/>
</dbReference>
<dbReference type="InterPro" id="IPR050553">
    <property type="entry name" value="Thioredoxin_ResA/DsbE_sf"/>
</dbReference>
<protein>
    <submittedName>
        <fullName evidence="7">Thiol-disulfide isomerase or thioredoxin</fullName>
    </submittedName>
</protein>
<keyword evidence="8" id="KW-1185">Reference proteome</keyword>
<dbReference type="Proteomes" id="UP000186406">
    <property type="component" value="Unassembled WGS sequence"/>
</dbReference>
<dbReference type="Gene3D" id="3.40.30.10">
    <property type="entry name" value="Glutaredoxin"/>
    <property type="match status" value="1"/>
</dbReference>
<dbReference type="OrthoDB" id="9799347at2"/>
<dbReference type="PANTHER" id="PTHR42852">
    <property type="entry name" value="THIOL:DISULFIDE INTERCHANGE PROTEIN DSBE"/>
    <property type="match status" value="1"/>
</dbReference>
<keyword evidence="5" id="KW-0472">Membrane</keyword>
<reference evidence="7 8" key="1">
    <citation type="submission" date="2016-12" db="EMBL/GenBank/DDBJ databases">
        <authorList>
            <person name="Song W.-J."/>
            <person name="Kurnit D.M."/>
        </authorList>
    </citation>
    <scope>NUCLEOTIDE SEQUENCE [LARGE SCALE GENOMIC DNA]</scope>
    <source>
        <strain evidence="7 8">DSM 19599</strain>
    </source>
</reference>
<feature type="domain" description="Thioredoxin" evidence="6">
    <location>
        <begin position="49"/>
        <end position="224"/>
    </location>
</feature>
<dbReference type="NCBIfam" id="NF047696">
    <property type="entry name" value="ThlDiSintTplARhiz"/>
    <property type="match status" value="1"/>
</dbReference>
<proteinExistence type="predicted"/>
<sequence>MTDESGTRKTVTHRRRAGIVAGVAAAGIAAGLVAVYGMNMAGGNAVPAECAGSVAVSRALAPFAKGDVAAFITSGGPVDAGGLAFRGPDGTPTTLKAVLGDVPGRIALVNLWATWCVPCRAEMPALDRLEAAHGSDRFEVVAVNVDTRDDGRAGRFLKEENISALKLYSDPTMKVFNDLKSRGHAVGLPTTVLVDSSGCTLGVMHGPAEWDSPDAVGLIGEALAQTAPKAAGAS</sequence>
<evidence type="ECO:0000256" key="2">
    <source>
        <dbReference type="ARBA" id="ARBA00022748"/>
    </source>
</evidence>
<dbReference type="SUPFAM" id="SSF52833">
    <property type="entry name" value="Thioredoxin-like"/>
    <property type="match status" value="1"/>
</dbReference>
<dbReference type="InterPro" id="IPR013766">
    <property type="entry name" value="Thioredoxin_domain"/>
</dbReference>
<dbReference type="EMBL" id="FRXO01000002">
    <property type="protein sequence ID" value="SHO63589.1"/>
    <property type="molecule type" value="Genomic_DNA"/>
</dbReference>
<keyword evidence="4" id="KW-0676">Redox-active center</keyword>
<dbReference type="GO" id="GO:0015036">
    <property type="term" value="F:disulfide oxidoreductase activity"/>
    <property type="evidence" value="ECO:0007669"/>
    <property type="project" value="UniProtKB-ARBA"/>
</dbReference>
<evidence type="ECO:0000259" key="6">
    <source>
        <dbReference type="PROSITE" id="PS51352"/>
    </source>
</evidence>
<gene>
    <name evidence="7" type="ORF">SAMN02745172_01455</name>
</gene>
<dbReference type="STRING" id="1123029.SAMN02745172_01455"/>
<keyword evidence="5" id="KW-0812">Transmembrane</keyword>
<evidence type="ECO:0000256" key="5">
    <source>
        <dbReference type="SAM" id="Phobius"/>
    </source>
</evidence>
<dbReference type="InterPro" id="IPR000866">
    <property type="entry name" value="AhpC/TSA"/>
</dbReference>
<evidence type="ECO:0000256" key="1">
    <source>
        <dbReference type="ARBA" id="ARBA00004196"/>
    </source>
</evidence>
<dbReference type="InterPro" id="IPR017937">
    <property type="entry name" value="Thioredoxin_CS"/>
</dbReference>
<dbReference type="GO" id="GO:0016853">
    <property type="term" value="F:isomerase activity"/>
    <property type="evidence" value="ECO:0007669"/>
    <property type="project" value="UniProtKB-KW"/>
</dbReference>
<dbReference type="AlphaFoldDB" id="A0A1M7ZFJ6"/>
<dbReference type="GO" id="GO:0016209">
    <property type="term" value="F:antioxidant activity"/>
    <property type="evidence" value="ECO:0007669"/>
    <property type="project" value="InterPro"/>
</dbReference>
<feature type="transmembrane region" description="Helical" evidence="5">
    <location>
        <begin position="17"/>
        <end position="38"/>
    </location>
</feature>
<keyword evidence="7" id="KW-0413">Isomerase</keyword>
<dbReference type="GO" id="GO:0017004">
    <property type="term" value="P:cytochrome complex assembly"/>
    <property type="evidence" value="ECO:0007669"/>
    <property type="project" value="UniProtKB-KW"/>
</dbReference>
<dbReference type="PROSITE" id="PS51352">
    <property type="entry name" value="THIOREDOXIN_2"/>
    <property type="match status" value="1"/>
</dbReference>
<dbReference type="PROSITE" id="PS00194">
    <property type="entry name" value="THIOREDOXIN_1"/>
    <property type="match status" value="1"/>
</dbReference>
<name>A0A1M7ZFJ6_9HYPH</name>
<keyword evidence="3" id="KW-1015">Disulfide bond</keyword>
<dbReference type="RefSeq" id="WP_073626953.1">
    <property type="nucleotide sequence ID" value="NZ_FRXO01000002.1"/>
</dbReference>
<dbReference type="Pfam" id="PF00578">
    <property type="entry name" value="AhpC-TSA"/>
    <property type="match status" value="1"/>
</dbReference>
<keyword evidence="2" id="KW-0201">Cytochrome c-type biogenesis</keyword>
<organism evidence="7 8">
    <name type="scientific">Pseudoxanthobacter soli DSM 19599</name>
    <dbReference type="NCBI Taxonomy" id="1123029"/>
    <lineage>
        <taxon>Bacteria</taxon>
        <taxon>Pseudomonadati</taxon>
        <taxon>Pseudomonadota</taxon>
        <taxon>Alphaproteobacteria</taxon>
        <taxon>Hyphomicrobiales</taxon>
        <taxon>Segnochrobactraceae</taxon>
        <taxon>Pseudoxanthobacter</taxon>
    </lineage>
</organism>
<dbReference type="InterPro" id="IPR036249">
    <property type="entry name" value="Thioredoxin-like_sf"/>
</dbReference>
<accession>A0A1M7ZFJ6</accession>
<dbReference type="PANTHER" id="PTHR42852:SF6">
    <property type="entry name" value="THIOL:DISULFIDE INTERCHANGE PROTEIN DSBE"/>
    <property type="match status" value="1"/>
</dbReference>
<evidence type="ECO:0000256" key="4">
    <source>
        <dbReference type="ARBA" id="ARBA00023284"/>
    </source>
</evidence>